<dbReference type="InterPro" id="IPR020843">
    <property type="entry name" value="ER"/>
</dbReference>
<name>S7Q937_GLOTA</name>
<dbReference type="GeneID" id="19308573"/>
<dbReference type="PANTHER" id="PTHR45033">
    <property type="match status" value="1"/>
</dbReference>
<dbReference type="AlphaFoldDB" id="S7Q937"/>
<organism evidence="2 3">
    <name type="scientific">Gloeophyllum trabeum (strain ATCC 11539 / FP-39264 / Madison 617)</name>
    <name type="common">Brown rot fungus</name>
    <dbReference type="NCBI Taxonomy" id="670483"/>
    <lineage>
        <taxon>Eukaryota</taxon>
        <taxon>Fungi</taxon>
        <taxon>Dikarya</taxon>
        <taxon>Basidiomycota</taxon>
        <taxon>Agaricomycotina</taxon>
        <taxon>Agaricomycetes</taxon>
        <taxon>Gloeophyllales</taxon>
        <taxon>Gloeophyllaceae</taxon>
        <taxon>Gloeophyllum</taxon>
    </lineage>
</organism>
<dbReference type="RefSeq" id="XP_007865970.1">
    <property type="nucleotide sequence ID" value="XM_007867779.1"/>
</dbReference>
<reference evidence="2 3" key="1">
    <citation type="journal article" date="2012" name="Science">
        <title>The Paleozoic origin of enzymatic lignin decomposition reconstructed from 31 fungal genomes.</title>
        <authorList>
            <person name="Floudas D."/>
            <person name="Binder M."/>
            <person name="Riley R."/>
            <person name="Barry K."/>
            <person name="Blanchette R.A."/>
            <person name="Henrissat B."/>
            <person name="Martinez A.T."/>
            <person name="Otillar R."/>
            <person name="Spatafora J.W."/>
            <person name="Yadav J.S."/>
            <person name="Aerts A."/>
            <person name="Benoit I."/>
            <person name="Boyd A."/>
            <person name="Carlson A."/>
            <person name="Copeland A."/>
            <person name="Coutinho P.M."/>
            <person name="de Vries R.P."/>
            <person name="Ferreira P."/>
            <person name="Findley K."/>
            <person name="Foster B."/>
            <person name="Gaskell J."/>
            <person name="Glotzer D."/>
            <person name="Gorecki P."/>
            <person name="Heitman J."/>
            <person name="Hesse C."/>
            <person name="Hori C."/>
            <person name="Igarashi K."/>
            <person name="Jurgens J.A."/>
            <person name="Kallen N."/>
            <person name="Kersten P."/>
            <person name="Kohler A."/>
            <person name="Kuees U."/>
            <person name="Kumar T.K.A."/>
            <person name="Kuo A."/>
            <person name="LaButti K."/>
            <person name="Larrondo L.F."/>
            <person name="Lindquist E."/>
            <person name="Ling A."/>
            <person name="Lombard V."/>
            <person name="Lucas S."/>
            <person name="Lundell T."/>
            <person name="Martin R."/>
            <person name="McLaughlin D.J."/>
            <person name="Morgenstern I."/>
            <person name="Morin E."/>
            <person name="Murat C."/>
            <person name="Nagy L.G."/>
            <person name="Nolan M."/>
            <person name="Ohm R.A."/>
            <person name="Patyshakuliyeva A."/>
            <person name="Rokas A."/>
            <person name="Ruiz-Duenas F.J."/>
            <person name="Sabat G."/>
            <person name="Salamov A."/>
            <person name="Samejima M."/>
            <person name="Schmutz J."/>
            <person name="Slot J.C."/>
            <person name="St John F."/>
            <person name="Stenlid J."/>
            <person name="Sun H."/>
            <person name="Sun S."/>
            <person name="Syed K."/>
            <person name="Tsang A."/>
            <person name="Wiebenga A."/>
            <person name="Young D."/>
            <person name="Pisabarro A."/>
            <person name="Eastwood D.C."/>
            <person name="Martin F."/>
            <person name="Cullen D."/>
            <person name="Grigoriev I.V."/>
            <person name="Hibbett D.S."/>
        </authorList>
    </citation>
    <scope>NUCLEOTIDE SEQUENCE [LARGE SCALE GENOMIC DNA]</scope>
    <source>
        <strain evidence="2 3">ATCC 11539</strain>
    </source>
</reference>
<protein>
    <submittedName>
        <fullName evidence="2">NAD P-binding protein</fullName>
    </submittedName>
</protein>
<dbReference type="Pfam" id="PF08240">
    <property type="entry name" value="ADH_N"/>
    <property type="match status" value="1"/>
</dbReference>
<keyword evidence="3" id="KW-1185">Reference proteome</keyword>
<dbReference type="SUPFAM" id="SSF51735">
    <property type="entry name" value="NAD(P)-binding Rossmann-fold domains"/>
    <property type="match status" value="1"/>
</dbReference>
<accession>S7Q937</accession>
<dbReference type="InterPro" id="IPR013154">
    <property type="entry name" value="ADH-like_N"/>
</dbReference>
<evidence type="ECO:0000259" key="1">
    <source>
        <dbReference type="SMART" id="SM00829"/>
    </source>
</evidence>
<dbReference type="InterPro" id="IPR036291">
    <property type="entry name" value="NAD(P)-bd_dom_sf"/>
</dbReference>
<dbReference type="HOGENOM" id="CLU_026673_3_4_1"/>
<dbReference type="Gene3D" id="3.40.50.720">
    <property type="entry name" value="NAD(P)-binding Rossmann-like Domain"/>
    <property type="match status" value="1"/>
</dbReference>
<gene>
    <name evidence="2" type="ORF">GLOTRDRAFT_76168</name>
</gene>
<evidence type="ECO:0000313" key="3">
    <source>
        <dbReference type="Proteomes" id="UP000030669"/>
    </source>
</evidence>
<sequence>MVSNIPAMSREYRLAKNEGIQSLTLREAPVPTPGDKEVLVKIHAVSLNYRDLLVANNAHPFHNKPNLVPAADASGTVVALGPAVTRWRVGDRISSNLAPDHIHGDAGPGGLGPVLGGSVDGVLTEYRVFAEHSLVRIPANLTHAEAATLPCAGVTAYNALLGPRPVRAGDTVLVLGTGGVSVFALQIARASGAAVIVTSGSDEKLARATQLGATHVINYKKTPDWEEEVLRLTNGRGVDHVIEVGGPGTFDKSIAAVRMQGNIHVIGFLAGAADVPNLPMKILQKGINVRGILVGPRSSFEELVRLVEANDVKPAVDRAFPFEQAREAYAHLQAQRHVGKVVIQVAED</sequence>
<dbReference type="SUPFAM" id="SSF50129">
    <property type="entry name" value="GroES-like"/>
    <property type="match status" value="1"/>
</dbReference>
<dbReference type="Pfam" id="PF00107">
    <property type="entry name" value="ADH_zinc_N"/>
    <property type="match status" value="1"/>
</dbReference>
<evidence type="ECO:0000313" key="2">
    <source>
        <dbReference type="EMBL" id="EPQ55958.1"/>
    </source>
</evidence>
<dbReference type="GO" id="GO:0016491">
    <property type="term" value="F:oxidoreductase activity"/>
    <property type="evidence" value="ECO:0007669"/>
    <property type="project" value="InterPro"/>
</dbReference>
<feature type="domain" description="Enoyl reductase (ER)" evidence="1">
    <location>
        <begin position="19"/>
        <end position="343"/>
    </location>
</feature>
<dbReference type="InterPro" id="IPR052711">
    <property type="entry name" value="Zinc_ADH-like"/>
</dbReference>
<dbReference type="CDD" id="cd08276">
    <property type="entry name" value="MDR7"/>
    <property type="match status" value="1"/>
</dbReference>
<dbReference type="SMART" id="SM00829">
    <property type="entry name" value="PKS_ER"/>
    <property type="match status" value="1"/>
</dbReference>
<dbReference type="OMA" id="REYGVYP"/>
<dbReference type="eggNOG" id="KOG1198">
    <property type="taxonomic scope" value="Eukaryota"/>
</dbReference>
<dbReference type="Proteomes" id="UP000030669">
    <property type="component" value="Unassembled WGS sequence"/>
</dbReference>
<dbReference type="InterPro" id="IPR013149">
    <property type="entry name" value="ADH-like_C"/>
</dbReference>
<dbReference type="KEGG" id="gtr:GLOTRDRAFT_76168"/>
<proteinExistence type="predicted"/>
<dbReference type="EMBL" id="KB469301">
    <property type="protein sequence ID" value="EPQ55958.1"/>
    <property type="molecule type" value="Genomic_DNA"/>
</dbReference>
<dbReference type="OrthoDB" id="9930022at2759"/>
<dbReference type="InterPro" id="IPR011032">
    <property type="entry name" value="GroES-like_sf"/>
</dbReference>
<dbReference type="Gene3D" id="3.90.180.10">
    <property type="entry name" value="Medium-chain alcohol dehydrogenases, catalytic domain"/>
    <property type="match status" value="1"/>
</dbReference>
<dbReference type="PANTHER" id="PTHR45033:SF2">
    <property type="entry name" value="ZINC-TYPE ALCOHOL DEHYDROGENASE-LIKE PROTEIN C1773.06C"/>
    <property type="match status" value="1"/>
</dbReference>